<name>A0AAU7DNG5_9BACT</name>
<dbReference type="AlphaFoldDB" id="A0AAU7DNG5"/>
<protein>
    <submittedName>
        <fullName evidence="2">Uncharacterized protein</fullName>
    </submittedName>
</protein>
<reference evidence="2" key="1">
    <citation type="submission" date="2023-03" db="EMBL/GenBank/DDBJ databases">
        <title>Edaphobacter sp.</title>
        <authorList>
            <person name="Huber K.J."/>
            <person name="Papendorf J."/>
            <person name="Pilke C."/>
            <person name="Bunk B."/>
            <person name="Sproeer C."/>
            <person name="Pester M."/>
        </authorList>
    </citation>
    <scope>NUCLEOTIDE SEQUENCE</scope>
    <source>
        <strain evidence="2">DSM 110680</strain>
    </source>
</reference>
<evidence type="ECO:0000313" key="2">
    <source>
        <dbReference type="EMBL" id="XBH19195.1"/>
    </source>
</evidence>
<gene>
    <name evidence="2" type="ORF">P8935_07730</name>
</gene>
<sequence length="168" mass="17724">MSFSTQNDGDRSARVVDAEQTLRLIAMLPAPEGVGDRVKDRLRVAPRKSGVISWPISTTGARWTQFAPMRAAAAAAIVLVVAGGAWEVYAHIRIAPEPSAEATPQLVNGSRGGLSTAGAVRKPQTMDGLVVAVPASGERKSDPEILTTRSLGAKASDTRNKSVRLTPR</sequence>
<dbReference type="EMBL" id="CP121196">
    <property type="protein sequence ID" value="XBH19195.1"/>
    <property type="molecule type" value="Genomic_DNA"/>
</dbReference>
<organism evidence="2">
    <name type="scientific">Telmatobacter sp. DSM 110680</name>
    <dbReference type="NCBI Taxonomy" id="3036704"/>
    <lineage>
        <taxon>Bacteria</taxon>
        <taxon>Pseudomonadati</taxon>
        <taxon>Acidobacteriota</taxon>
        <taxon>Terriglobia</taxon>
        <taxon>Terriglobales</taxon>
        <taxon>Acidobacteriaceae</taxon>
        <taxon>Telmatobacter</taxon>
    </lineage>
</organism>
<feature type="region of interest" description="Disordered" evidence="1">
    <location>
        <begin position="135"/>
        <end position="168"/>
    </location>
</feature>
<dbReference type="RefSeq" id="WP_348264410.1">
    <property type="nucleotide sequence ID" value="NZ_CP121196.1"/>
</dbReference>
<accession>A0AAU7DNG5</accession>
<proteinExistence type="predicted"/>
<evidence type="ECO:0000256" key="1">
    <source>
        <dbReference type="SAM" id="MobiDB-lite"/>
    </source>
</evidence>